<proteinExistence type="predicted"/>
<dbReference type="EMBL" id="JAWDJW010003669">
    <property type="protein sequence ID" value="KAK3076693.1"/>
    <property type="molecule type" value="Genomic_DNA"/>
</dbReference>
<keyword evidence="2" id="KW-1185">Reference proteome</keyword>
<dbReference type="Proteomes" id="UP001186974">
    <property type="component" value="Unassembled WGS sequence"/>
</dbReference>
<name>A0ACC3DJ85_9PEZI</name>
<feature type="non-terminal residue" evidence="1">
    <location>
        <position position="285"/>
    </location>
</feature>
<gene>
    <name evidence="1" type="ORF">LTS18_012318</name>
</gene>
<protein>
    <submittedName>
        <fullName evidence="1">Uncharacterized protein</fullName>
    </submittedName>
</protein>
<evidence type="ECO:0000313" key="2">
    <source>
        <dbReference type="Proteomes" id="UP001186974"/>
    </source>
</evidence>
<comment type="caution">
    <text evidence="1">The sequence shown here is derived from an EMBL/GenBank/DDBJ whole genome shotgun (WGS) entry which is preliminary data.</text>
</comment>
<organism evidence="1 2">
    <name type="scientific">Coniosporium uncinatum</name>
    <dbReference type="NCBI Taxonomy" id="93489"/>
    <lineage>
        <taxon>Eukaryota</taxon>
        <taxon>Fungi</taxon>
        <taxon>Dikarya</taxon>
        <taxon>Ascomycota</taxon>
        <taxon>Pezizomycotina</taxon>
        <taxon>Dothideomycetes</taxon>
        <taxon>Dothideomycetes incertae sedis</taxon>
        <taxon>Coniosporium</taxon>
    </lineage>
</organism>
<reference evidence="1" key="1">
    <citation type="submission" date="2024-09" db="EMBL/GenBank/DDBJ databases">
        <title>Black Yeasts Isolated from many extreme environments.</title>
        <authorList>
            <person name="Coleine C."/>
            <person name="Stajich J.E."/>
            <person name="Selbmann L."/>
        </authorList>
    </citation>
    <scope>NUCLEOTIDE SEQUENCE</scope>
    <source>
        <strain evidence="1">CCFEE 5737</strain>
    </source>
</reference>
<evidence type="ECO:0000313" key="1">
    <source>
        <dbReference type="EMBL" id="KAK3076693.1"/>
    </source>
</evidence>
<sequence>MATTHKQLDPSTLRTFTNAAAGHEGVLSDPTGALVIKPCTPAEIAFYESLPTHHPSLIPYVPTYMGTLSLAADQAISSDAATVEAVSSVDGGALSAAPNGTGGGTAATMGVADVGPMHGKKLDTEQCIVLSNAAANFTKPNILDCKLGARLWDDAAPAAKRARLDKVSRETTSGSLGFRIAGMRVWKGTSGNAADSVAHERKDGKELEVEEFTEFDKETGYTNYNKLYGRQFSAEDVSKGFKAFLPSANTPSGSKRALALAKRFEREAADIQAVLEAAECRMVSA</sequence>
<accession>A0ACC3DJ85</accession>